<dbReference type="GO" id="GO:0009252">
    <property type="term" value="P:peptidoglycan biosynthetic process"/>
    <property type="evidence" value="ECO:0007669"/>
    <property type="project" value="UniProtKB-UniRule"/>
</dbReference>
<reference evidence="18" key="1">
    <citation type="submission" date="2016-08" db="EMBL/GenBank/DDBJ databases">
        <title>Complete genome of Cloacibacillus porcorum.</title>
        <authorList>
            <person name="Looft T."/>
            <person name="Bayles D.O."/>
            <person name="Alt D.P."/>
        </authorList>
    </citation>
    <scope>NUCLEOTIDE SEQUENCE [LARGE SCALE GENOMIC DNA]</scope>
    <source>
        <strain evidence="18">CL-84</strain>
    </source>
</reference>
<evidence type="ECO:0000256" key="13">
    <source>
        <dbReference type="ARBA" id="ARBA00023306"/>
    </source>
</evidence>
<dbReference type="UniPathway" id="UPA00219"/>
<keyword evidence="8 16" id="KW-0274">FAD</keyword>
<dbReference type="Pfam" id="PF01565">
    <property type="entry name" value="FAD_binding_4"/>
    <property type="match status" value="1"/>
</dbReference>
<evidence type="ECO:0000256" key="9">
    <source>
        <dbReference type="ARBA" id="ARBA00022857"/>
    </source>
</evidence>
<comment type="function">
    <text evidence="2 16">Cell wall formation.</text>
</comment>
<dbReference type="Pfam" id="PF02873">
    <property type="entry name" value="MurB_C"/>
    <property type="match status" value="1"/>
</dbReference>
<evidence type="ECO:0000256" key="8">
    <source>
        <dbReference type="ARBA" id="ARBA00022827"/>
    </source>
</evidence>
<feature type="active site" evidence="16">
    <location>
        <position position="286"/>
    </location>
</feature>
<dbReference type="GO" id="GO:0008360">
    <property type="term" value="P:regulation of cell shape"/>
    <property type="evidence" value="ECO:0007669"/>
    <property type="project" value="UniProtKB-KW"/>
</dbReference>
<proteinExistence type="inferred from homology"/>
<dbReference type="KEGG" id="cpor:BED41_07555"/>
<evidence type="ECO:0000256" key="16">
    <source>
        <dbReference type="HAMAP-Rule" id="MF_00037"/>
    </source>
</evidence>
<keyword evidence="6 16" id="KW-0132">Cell division</keyword>
<evidence type="ECO:0000313" key="18">
    <source>
        <dbReference type="EMBL" id="ANZ44941.1"/>
    </source>
</evidence>
<comment type="catalytic activity">
    <reaction evidence="15 16">
        <text>UDP-N-acetyl-alpha-D-muramate + NADP(+) = UDP-N-acetyl-3-O-(1-carboxyvinyl)-alpha-D-glucosamine + NADPH + H(+)</text>
        <dbReference type="Rhea" id="RHEA:12248"/>
        <dbReference type="ChEBI" id="CHEBI:15378"/>
        <dbReference type="ChEBI" id="CHEBI:57783"/>
        <dbReference type="ChEBI" id="CHEBI:58349"/>
        <dbReference type="ChEBI" id="CHEBI:68483"/>
        <dbReference type="ChEBI" id="CHEBI:70757"/>
        <dbReference type="EC" id="1.3.1.98"/>
    </reaction>
</comment>
<dbReference type="InterPro" id="IPR036635">
    <property type="entry name" value="MurB_C_sf"/>
</dbReference>
<protein>
    <recommendedName>
        <fullName evidence="16">UDP-N-acetylenolpyruvoylglucosamine reductase</fullName>
        <ecNumber evidence="16">1.3.1.98</ecNumber>
    </recommendedName>
    <alternativeName>
        <fullName evidence="16">UDP-N-acetylmuramate dehydrogenase</fullName>
    </alternativeName>
</protein>
<comment type="subcellular location">
    <subcellularLocation>
        <location evidence="3 16">Cytoplasm</location>
    </subcellularLocation>
</comment>
<dbReference type="HAMAP" id="MF_00037">
    <property type="entry name" value="MurB"/>
    <property type="match status" value="1"/>
</dbReference>
<evidence type="ECO:0000256" key="11">
    <source>
        <dbReference type="ARBA" id="ARBA00022984"/>
    </source>
</evidence>
<keyword evidence="5 16" id="KW-0963">Cytoplasm</keyword>
<gene>
    <name evidence="16" type="primary">murB</name>
    <name evidence="18" type="ORF">BED41_07555</name>
</gene>
<evidence type="ECO:0000313" key="19">
    <source>
        <dbReference type="Proteomes" id="UP000093044"/>
    </source>
</evidence>
<name>A0A1B2I4N6_9BACT</name>
<evidence type="ECO:0000256" key="2">
    <source>
        <dbReference type="ARBA" id="ARBA00003921"/>
    </source>
</evidence>
<comment type="pathway">
    <text evidence="4 16">Cell wall biogenesis; peptidoglycan biosynthesis.</text>
</comment>
<evidence type="ECO:0000256" key="5">
    <source>
        <dbReference type="ARBA" id="ARBA00022490"/>
    </source>
</evidence>
<evidence type="ECO:0000256" key="15">
    <source>
        <dbReference type="ARBA" id="ARBA00048914"/>
    </source>
</evidence>
<dbReference type="Gene3D" id="3.30.43.10">
    <property type="entry name" value="Uridine Diphospho-n-acetylenolpyruvylglucosamine Reductase, domain 2"/>
    <property type="match status" value="1"/>
</dbReference>
<evidence type="ECO:0000256" key="4">
    <source>
        <dbReference type="ARBA" id="ARBA00004752"/>
    </source>
</evidence>
<dbReference type="GO" id="GO:0071555">
    <property type="term" value="P:cell wall organization"/>
    <property type="evidence" value="ECO:0007669"/>
    <property type="project" value="UniProtKB-KW"/>
</dbReference>
<dbReference type="PROSITE" id="PS51387">
    <property type="entry name" value="FAD_PCMH"/>
    <property type="match status" value="1"/>
</dbReference>
<dbReference type="InterPro" id="IPR036318">
    <property type="entry name" value="FAD-bd_PCMH-like_sf"/>
</dbReference>
<evidence type="ECO:0000256" key="10">
    <source>
        <dbReference type="ARBA" id="ARBA00022960"/>
    </source>
</evidence>
<dbReference type="SUPFAM" id="SSF56176">
    <property type="entry name" value="FAD-binding/transporter-associated domain-like"/>
    <property type="match status" value="1"/>
</dbReference>
<dbReference type="RefSeq" id="WP_066744538.1">
    <property type="nucleotide sequence ID" value="NZ_CP016757.1"/>
</dbReference>
<evidence type="ECO:0000256" key="14">
    <source>
        <dbReference type="ARBA" id="ARBA00023316"/>
    </source>
</evidence>
<dbReference type="InterPro" id="IPR003170">
    <property type="entry name" value="MurB"/>
</dbReference>
<dbReference type="GO" id="GO:0051301">
    <property type="term" value="P:cell division"/>
    <property type="evidence" value="ECO:0007669"/>
    <property type="project" value="UniProtKB-KW"/>
</dbReference>
<evidence type="ECO:0000256" key="1">
    <source>
        <dbReference type="ARBA" id="ARBA00001974"/>
    </source>
</evidence>
<dbReference type="NCBIfam" id="NF010480">
    <property type="entry name" value="PRK13905.1"/>
    <property type="match status" value="1"/>
</dbReference>
<comment type="cofactor">
    <cofactor evidence="1 16">
        <name>FAD</name>
        <dbReference type="ChEBI" id="CHEBI:57692"/>
    </cofactor>
</comment>
<feature type="active site" evidence="16">
    <location>
        <position position="167"/>
    </location>
</feature>
<dbReference type="Gene3D" id="3.30.465.10">
    <property type="match status" value="1"/>
</dbReference>
<evidence type="ECO:0000259" key="17">
    <source>
        <dbReference type="PROSITE" id="PS51387"/>
    </source>
</evidence>
<keyword evidence="11 16" id="KW-0573">Peptidoglycan synthesis</keyword>
<dbReference type="AlphaFoldDB" id="A0A1B2I4N6"/>
<keyword evidence="10 16" id="KW-0133">Cell shape</keyword>
<evidence type="ECO:0000256" key="7">
    <source>
        <dbReference type="ARBA" id="ARBA00022630"/>
    </source>
</evidence>
<dbReference type="NCBIfam" id="TIGR00179">
    <property type="entry name" value="murB"/>
    <property type="match status" value="1"/>
</dbReference>
<dbReference type="InterPro" id="IPR016166">
    <property type="entry name" value="FAD-bd_PCMH"/>
</dbReference>
<feature type="active site" description="Proton donor" evidence="16">
    <location>
        <position position="216"/>
    </location>
</feature>
<dbReference type="PANTHER" id="PTHR21071">
    <property type="entry name" value="UDP-N-ACETYLENOLPYRUVOYLGLUCOSAMINE REDUCTASE"/>
    <property type="match status" value="1"/>
</dbReference>
<dbReference type="EMBL" id="CP016757">
    <property type="protein sequence ID" value="ANZ44941.1"/>
    <property type="molecule type" value="Genomic_DNA"/>
</dbReference>
<keyword evidence="7 16" id="KW-0285">Flavoprotein</keyword>
<organism evidence="18 19">
    <name type="scientific">Cloacibacillus porcorum</name>
    <dbReference type="NCBI Taxonomy" id="1197717"/>
    <lineage>
        <taxon>Bacteria</taxon>
        <taxon>Thermotogati</taxon>
        <taxon>Synergistota</taxon>
        <taxon>Synergistia</taxon>
        <taxon>Synergistales</taxon>
        <taxon>Synergistaceae</taxon>
        <taxon>Cloacibacillus</taxon>
    </lineage>
</organism>
<accession>A0A1B2I4N6</accession>
<dbReference type="Gene3D" id="3.90.78.10">
    <property type="entry name" value="UDP-N-acetylenolpyruvoylglucosamine reductase, C-terminal domain"/>
    <property type="match status" value="1"/>
</dbReference>
<keyword evidence="9 16" id="KW-0521">NADP</keyword>
<dbReference type="STRING" id="1197717.BED41_07555"/>
<dbReference type="EC" id="1.3.1.98" evidence="16"/>
<evidence type="ECO:0000256" key="12">
    <source>
        <dbReference type="ARBA" id="ARBA00023002"/>
    </source>
</evidence>
<dbReference type="GO" id="GO:0071949">
    <property type="term" value="F:FAD binding"/>
    <property type="evidence" value="ECO:0007669"/>
    <property type="project" value="InterPro"/>
</dbReference>
<dbReference type="PANTHER" id="PTHR21071:SF4">
    <property type="entry name" value="UDP-N-ACETYLENOLPYRUVOYLGLUCOSAMINE REDUCTASE"/>
    <property type="match status" value="1"/>
</dbReference>
<dbReference type="GO" id="GO:0005829">
    <property type="term" value="C:cytosol"/>
    <property type="evidence" value="ECO:0007669"/>
    <property type="project" value="TreeGrafter"/>
</dbReference>
<dbReference type="InterPro" id="IPR016169">
    <property type="entry name" value="FAD-bd_PCMH_sub2"/>
</dbReference>
<dbReference type="InterPro" id="IPR016167">
    <property type="entry name" value="FAD-bd_PCMH_sub1"/>
</dbReference>
<dbReference type="GO" id="GO:0008762">
    <property type="term" value="F:UDP-N-acetylmuramate dehydrogenase activity"/>
    <property type="evidence" value="ECO:0007669"/>
    <property type="project" value="UniProtKB-UniRule"/>
</dbReference>
<sequence length="293" mass="31532">MEKGALISNCSLKELNTWQCGGRCLWLAAPASVSEAASLIERARDSSTELYVLGGGSNILVQDGLLNAGVISSAAMDSLAFREEGGAVFAEAGAGLPVRKMLALALERGLGGLAFLAGIPGTVGGALYGNAGAAGESFAPLVEWIETLSRNGEPRCWRRDELRWQYRSSPWTEPPLLITKALFRLSYESKDNIIKNIRHFSELKKGQPIGAKTAGCVFKNPPGDSAGRLLDQCGCKELSVGGARVSPRHANFIENHGGARAEDIYNLTRLCQKRVYDEFGVTLSYEIKFFGAF</sequence>
<keyword evidence="19" id="KW-1185">Reference proteome</keyword>
<evidence type="ECO:0000256" key="6">
    <source>
        <dbReference type="ARBA" id="ARBA00022618"/>
    </source>
</evidence>
<dbReference type="GeneID" id="83057706"/>
<dbReference type="InterPro" id="IPR011601">
    <property type="entry name" value="MurB_C"/>
</dbReference>
<feature type="domain" description="FAD-binding PCMH-type" evidence="17">
    <location>
        <begin position="19"/>
        <end position="188"/>
    </location>
</feature>
<keyword evidence="13 16" id="KW-0131">Cell cycle</keyword>
<dbReference type="SUPFAM" id="SSF56194">
    <property type="entry name" value="Uridine diphospho-N-Acetylenolpyruvylglucosamine reductase, MurB, C-terminal domain"/>
    <property type="match status" value="1"/>
</dbReference>
<evidence type="ECO:0000256" key="3">
    <source>
        <dbReference type="ARBA" id="ARBA00004496"/>
    </source>
</evidence>
<keyword evidence="14 16" id="KW-0961">Cell wall biogenesis/degradation</keyword>
<keyword evidence="12 16" id="KW-0560">Oxidoreductase</keyword>
<comment type="similarity">
    <text evidence="16">Belongs to the MurB family.</text>
</comment>
<dbReference type="InterPro" id="IPR006094">
    <property type="entry name" value="Oxid_FAD_bind_N"/>
</dbReference>
<dbReference type="OrthoDB" id="9804753at2"/>
<dbReference type="Proteomes" id="UP000093044">
    <property type="component" value="Chromosome"/>
</dbReference>